<dbReference type="AlphaFoldDB" id="A0A0N4ZR16"/>
<evidence type="ECO:0000313" key="4">
    <source>
        <dbReference type="Proteomes" id="UP000038045"/>
    </source>
</evidence>
<evidence type="ECO:0000256" key="1">
    <source>
        <dbReference type="SAM" id="MobiDB-lite"/>
    </source>
</evidence>
<dbReference type="InterPro" id="IPR000242">
    <property type="entry name" value="PTP_cat"/>
</dbReference>
<dbReference type="PANTHER" id="PTHR46163">
    <property type="entry name" value="TYROSINE-PROTEIN PHOSPHATASE-RELATED"/>
    <property type="match status" value="1"/>
</dbReference>
<dbReference type="PROSITE" id="PS50056">
    <property type="entry name" value="TYR_PHOSPHATASE_2"/>
    <property type="match status" value="1"/>
</dbReference>
<feature type="region of interest" description="Disordered" evidence="1">
    <location>
        <begin position="399"/>
        <end position="433"/>
    </location>
</feature>
<evidence type="ECO:0000259" key="2">
    <source>
        <dbReference type="PROSITE" id="PS50055"/>
    </source>
</evidence>
<dbReference type="CDD" id="cd00047">
    <property type="entry name" value="PTPc"/>
    <property type="match status" value="1"/>
</dbReference>
<evidence type="ECO:0000259" key="3">
    <source>
        <dbReference type="PROSITE" id="PS50056"/>
    </source>
</evidence>
<dbReference type="SMART" id="SM00194">
    <property type="entry name" value="PTPc"/>
    <property type="match status" value="1"/>
</dbReference>
<dbReference type="PROSITE" id="PS50055">
    <property type="entry name" value="TYR_PHOSPHATASE_PTP"/>
    <property type="match status" value="1"/>
</dbReference>
<dbReference type="WBParaSite" id="PTRK_0001095600.1">
    <property type="protein sequence ID" value="PTRK_0001095600.1"/>
    <property type="gene ID" value="PTRK_0001095600"/>
</dbReference>
<feature type="domain" description="Tyrosine-protein phosphatase" evidence="2">
    <location>
        <begin position="69"/>
        <end position="325"/>
    </location>
</feature>
<reference evidence="5" key="1">
    <citation type="submission" date="2017-02" db="UniProtKB">
        <authorList>
            <consortium name="WormBaseParasite"/>
        </authorList>
    </citation>
    <scope>IDENTIFICATION</scope>
</reference>
<sequence>MDQNLIYLARDKNAEKKTLRIKKKKFNTALPDTTIVKDDKKESDKTKELFDNNLKAFVKATTEMGVVNIVKEFQSLQIYEKKHIKCHKVFDANLNKCRYNDIFCYDDSRVILNTTFKEFDKDNSDFIHANYMSSPKENSSYICTQAPLPTTLHSFWTMIWQLKVRSIVMLCEILENGKKKCEQYWPLKESKQQKFGKYTIVNKSKSEIDKGIIKTILIIKKGHEKRVVLHYQWIGWPDHGVPTNYLLCLRLMKKATKKLPIVIHCSAGIGRTGTIVCLDDMIVKLSSESGCMYMKDVLLQKRQFRFGIVQTEIQYLFIHRVLISLAIVRGIITAAEVTQFIKHYDNILNSLNEQPKKLETKVQTKIVQKHDHEIELKHETKGDEINACDYRDVNGLRSPEEKKKIKKSKDVGSNSEASPEKSEDSIENTALSI</sequence>
<dbReference type="InterPro" id="IPR052782">
    <property type="entry name" value="Oocyte-zygote_transition_reg"/>
</dbReference>
<dbReference type="SUPFAM" id="SSF52799">
    <property type="entry name" value="(Phosphotyrosine protein) phosphatases II"/>
    <property type="match status" value="1"/>
</dbReference>
<dbReference type="Pfam" id="PF00102">
    <property type="entry name" value="Y_phosphatase"/>
    <property type="match status" value="1"/>
</dbReference>
<dbReference type="Gene3D" id="3.90.190.10">
    <property type="entry name" value="Protein tyrosine phosphatase superfamily"/>
    <property type="match status" value="1"/>
</dbReference>
<dbReference type="PROSITE" id="PS00383">
    <property type="entry name" value="TYR_PHOSPHATASE_1"/>
    <property type="match status" value="1"/>
</dbReference>
<accession>A0A0N4ZR16</accession>
<dbReference type="InterPro" id="IPR003595">
    <property type="entry name" value="Tyr_Pase_cat"/>
</dbReference>
<proteinExistence type="predicted"/>
<name>A0A0N4ZR16_PARTI</name>
<evidence type="ECO:0008006" key="6">
    <source>
        <dbReference type="Google" id="ProtNLM"/>
    </source>
</evidence>
<dbReference type="PRINTS" id="PR00700">
    <property type="entry name" value="PRTYPHPHTASE"/>
</dbReference>
<dbReference type="GO" id="GO:0004725">
    <property type="term" value="F:protein tyrosine phosphatase activity"/>
    <property type="evidence" value="ECO:0007669"/>
    <property type="project" value="InterPro"/>
</dbReference>
<dbReference type="InterPro" id="IPR016130">
    <property type="entry name" value="Tyr_Pase_AS"/>
</dbReference>
<keyword evidence="4" id="KW-1185">Reference proteome</keyword>
<protein>
    <recommendedName>
        <fullName evidence="6">Tyrosine-protein phosphatase domain-containing protein</fullName>
    </recommendedName>
</protein>
<dbReference type="STRING" id="131310.A0A0N4ZR16"/>
<dbReference type="InterPro" id="IPR000387">
    <property type="entry name" value="Tyr_Pase_dom"/>
</dbReference>
<evidence type="ECO:0000313" key="5">
    <source>
        <dbReference type="WBParaSite" id="PTRK_0001095600.1"/>
    </source>
</evidence>
<dbReference type="InterPro" id="IPR029021">
    <property type="entry name" value="Prot-tyrosine_phosphatase-like"/>
</dbReference>
<feature type="domain" description="Tyrosine specific protein phosphatases" evidence="3">
    <location>
        <begin position="243"/>
        <end position="316"/>
    </location>
</feature>
<organism evidence="4 5">
    <name type="scientific">Parastrongyloides trichosuri</name>
    <name type="common">Possum-specific nematode worm</name>
    <dbReference type="NCBI Taxonomy" id="131310"/>
    <lineage>
        <taxon>Eukaryota</taxon>
        <taxon>Metazoa</taxon>
        <taxon>Ecdysozoa</taxon>
        <taxon>Nematoda</taxon>
        <taxon>Chromadorea</taxon>
        <taxon>Rhabditida</taxon>
        <taxon>Tylenchina</taxon>
        <taxon>Panagrolaimomorpha</taxon>
        <taxon>Strongyloidoidea</taxon>
        <taxon>Strongyloididae</taxon>
        <taxon>Parastrongyloides</taxon>
    </lineage>
</organism>
<dbReference type="SMART" id="SM00404">
    <property type="entry name" value="PTPc_motif"/>
    <property type="match status" value="1"/>
</dbReference>
<dbReference type="Proteomes" id="UP000038045">
    <property type="component" value="Unplaced"/>
</dbReference>